<protein>
    <submittedName>
        <fullName evidence="1">Uncharacterized protein</fullName>
    </submittedName>
</protein>
<dbReference type="AlphaFoldDB" id="A0A0E9VK35"/>
<sequence length="60" mass="6245">MISLPLPNNSNTNGSVKMSVENVCSTLFYYLLPSLMCGERSGAKLAAVHHPGGCYTVGGG</sequence>
<accession>A0A0E9VK35</accession>
<reference evidence="1" key="1">
    <citation type="submission" date="2014-11" db="EMBL/GenBank/DDBJ databases">
        <authorList>
            <person name="Amaro Gonzalez C."/>
        </authorList>
    </citation>
    <scope>NUCLEOTIDE SEQUENCE</scope>
</reference>
<reference evidence="1" key="2">
    <citation type="journal article" date="2015" name="Fish Shellfish Immunol.">
        <title>Early steps in the European eel (Anguilla anguilla)-Vibrio vulnificus interaction in the gills: Role of the RtxA13 toxin.</title>
        <authorList>
            <person name="Callol A."/>
            <person name="Pajuelo D."/>
            <person name="Ebbesson L."/>
            <person name="Teles M."/>
            <person name="MacKenzie S."/>
            <person name="Amaro C."/>
        </authorList>
    </citation>
    <scope>NUCLEOTIDE SEQUENCE</scope>
</reference>
<organism evidence="1">
    <name type="scientific">Anguilla anguilla</name>
    <name type="common">European freshwater eel</name>
    <name type="synonym">Muraena anguilla</name>
    <dbReference type="NCBI Taxonomy" id="7936"/>
    <lineage>
        <taxon>Eukaryota</taxon>
        <taxon>Metazoa</taxon>
        <taxon>Chordata</taxon>
        <taxon>Craniata</taxon>
        <taxon>Vertebrata</taxon>
        <taxon>Euteleostomi</taxon>
        <taxon>Actinopterygii</taxon>
        <taxon>Neopterygii</taxon>
        <taxon>Teleostei</taxon>
        <taxon>Anguilliformes</taxon>
        <taxon>Anguillidae</taxon>
        <taxon>Anguilla</taxon>
    </lineage>
</organism>
<name>A0A0E9VK35_ANGAN</name>
<proteinExistence type="predicted"/>
<dbReference type="EMBL" id="GBXM01030974">
    <property type="protein sequence ID" value="JAH77603.1"/>
    <property type="molecule type" value="Transcribed_RNA"/>
</dbReference>
<evidence type="ECO:0000313" key="1">
    <source>
        <dbReference type="EMBL" id="JAH77603.1"/>
    </source>
</evidence>